<dbReference type="InterPro" id="IPR039537">
    <property type="entry name" value="Retrotran_Ty1/copia-like"/>
</dbReference>
<organism evidence="2 3">
    <name type="scientific">Vitis vinifera</name>
    <name type="common">Grape</name>
    <dbReference type="NCBI Taxonomy" id="29760"/>
    <lineage>
        <taxon>Eukaryota</taxon>
        <taxon>Viridiplantae</taxon>
        <taxon>Streptophyta</taxon>
        <taxon>Embryophyta</taxon>
        <taxon>Tracheophyta</taxon>
        <taxon>Spermatophyta</taxon>
        <taxon>Magnoliopsida</taxon>
        <taxon>eudicotyledons</taxon>
        <taxon>Gunneridae</taxon>
        <taxon>Pentapetalae</taxon>
        <taxon>rosids</taxon>
        <taxon>Vitales</taxon>
        <taxon>Vitaceae</taxon>
        <taxon>Viteae</taxon>
        <taxon>Vitis</taxon>
    </lineage>
</organism>
<gene>
    <name evidence="2" type="ORF">VitviT2T_029672</name>
</gene>
<dbReference type="InterPro" id="IPR012337">
    <property type="entry name" value="RNaseH-like_sf"/>
</dbReference>
<dbReference type="SUPFAM" id="SSF53098">
    <property type="entry name" value="Ribonuclease H-like"/>
    <property type="match status" value="1"/>
</dbReference>
<dbReference type="Pfam" id="PF25597">
    <property type="entry name" value="SH3_retrovirus"/>
    <property type="match status" value="1"/>
</dbReference>
<proteinExistence type="predicted"/>
<dbReference type="Pfam" id="PF13976">
    <property type="entry name" value="gag_pre-integrs"/>
    <property type="match status" value="1"/>
</dbReference>
<dbReference type="EMBL" id="CP126666">
    <property type="protein sequence ID" value="WKA12262.1"/>
    <property type="molecule type" value="Genomic_DNA"/>
</dbReference>
<dbReference type="Proteomes" id="UP001227230">
    <property type="component" value="Chromosome 19"/>
</dbReference>
<dbReference type="InterPro" id="IPR025724">
    <property type="entry name" value="GAG-pre-integrase_dom"/>
</dbReference>
<sequence length="291" mass="34253">MRLRHMSENGMIELSKSGLLNGQSIRKLKFYEHCVFGKQRRVKFTKDIHKTKRTLNYIHSNLRGPSRVPSKGGVSYMLTIIDDFSKKVWVFFLKKKSDMLATFKEWTIMIEKQTWKQVKRLRTDNGLEFCSYEFNDLCKSKEIARHHIVRHISQQNGVVEQMNRTLMEKVHCMLSIVGLPKSFWTKATSCFLIHRYPSTTINKRTLQEVWSSTPASYFDLKVFRCPAYTHVDNGKLEPRSIKCVFLGYNSSVKGYKLWCLKTKKVMVNRDVIFYETTMLHDSSFRDSCDKE</sequence>
<evidence type="ECO:0000313" key="3">
    <source>
        <dbReference type="Proteomes" id="UP001227230"/>
    </source>
</evidence>
<reference evidence="2 3" key="1">
    <citation type="journal article" date="2023" name="Hortic Res">
        <title>The complete reference genome for grapevine (Vitis vinifera L.) genetics and breeding.</title>
        <authorList>
            <person name="Shi X."/>
            <person name="Cao S."/>
            <person name="Wang X."/>
            <person name="Huang S."/>
            <person name="Wang Y."/>
            <person name="Liu Z."/>
            <person name="Liu W."/>
            <person name="Leng X."/>
            <person name="Peng Y."/>
            <person name="Wang N."/>
            <person name="Wang Y."/>
            <person name="Ma Z."/>
            <person name="Xu X."/>
            <person name="Zhang F."/>
            <person name="Xue H."/>
            <person name="Zhong H."/>
            <person name="Wang Y."/>
            <person name="Zhang K."/>
            <person name="Velt A."/>
            <person name="Avia K."/>
            <person name="Holtgrawe D."/>
            <person name="Grimplet J."/>
            <person name="Matus J.T."/>
            <person name="Ware D."/>
            <person name="Wu X."/>
            <person name="Wang H."/>
            <person name="Liu C."/>
            <person name="Fang Y."/>
            <person name="Rustenholz C."/>
            <person name="Cheng Z."/>
            <person name="Xiao H."/>
            <person name="Zhou Y."/>
        </authorList>
    </citation>
    <scope>NUCLEOTIDE SEQUENCE [LARGE SCALE GENOMIC DNA]</scope>
    <source>
        <strain evidence="3">cv. Pinot noir / PN40024</strain>
        <tissue evidence="2">Leaf</tissue>
    </source>
</reference>
<dbReference type="PANTHER" id="PTHR42648:SF28">
    <property type="entry name" value="TRANSPOSON-ENCODED PROTEIN WITH RIBONUCLEASE H-LIKE AND RETROVIRUS ZINC FINGER-LIKE DOMAINS"/>
    <property type="match status" value="1"/>
</dbReference>
<evidence type="ECO:0000313" key="2">
    <source>
        <dbReference type="EMBL" id="WKA12262.1"/>
    </source>
</evidence>
<protein>
    <recommendedName>
        <fullName evidence="1">Integrase catalytic domain-containing protein</fullName>
    </recommendedName>
</protein>
<dbReference type="InterPro" id="IPR036397">
    <property type="entry name" value="RNaseH_sf"/>
</dbReference>
<dbReference type="PROSITE" id="PS50994">
    <property type="entry name" value="INTEGRASE"/>
    <property type="match status" value="1"/>
</dbReference>
<dbReference type="PANTHER" id="PTHR42648">
    <property type="entry name" value="TRANSPOSASE, PUTATIVE-RELATED"/>
    <property type="match status" value="1"/>
</dbReference>
<evidence type="ECO:0000259" key="1">
    <source>
        <dbReference type="PROSITE" id="PS50994"/>
    </source>
</evidence>
<name>A0ABY9DXT2_VITVI</name>
<dbReference type="Pfam" id="PF00665">
    <property type="entry name" value="rve"/>
    <property type="match status" value="1"/>
</dbReference>
<keyword evidence="3" id="KW-1185">Reference proteome</keyword>
<accession>A0ABY9DXT2</accession>
<feature type="domain" description="Integrase catalytic" evidence="1">
    <location>
        <begin position="45"/>
        <end position="222"/>
    </location>
</feature>
<dbReference type="Gene3D" id="3.30.420.10">
    <property type="entry name" value="Ribonuclease H-like superfamily/Ribonuclease H"/>
    <property type="match status" value="1"/>
</dbReference>
<dbReference type="InterPro" id="IPR057670">
    <property type="entry name" value="SH3_retrovirus"/>
</dbReference>
<dbReference type="InterPro" id="IPR001584">
    <property type="entry name" value="Integrase_cat-core"/>
</dbReference>